<comment type="caution">
    <text evidence="1">The sequence shown here is derived from an EMBL/GenBank/DDBJ whole genome shotgun (WGS) entry which is preliminary data.</text>
</comment>
<proteinExistence type="predicted"/>
<accession>A0A939JPR8</accession>
<evidence type="ECO:0000313" key="1">
    <source>
        <dbReference type="EMBL" id="MBO0654808.1"/>
    </source>
</evidence>
<evidence type="ECO:0000313" key="2">
    <source>
        <dbReference type="Proteomes" id="UP000664781"/>
    </source>
</evidence>
<name>A0A939JPR8_9ACTN</name>
<dbReference type="AlphaFoldDB" id="A0A939JPR8"/>
<dbReference type="Proteomes" id="UP000664781">
    <property type="component" value="Unassembled WGS sequence"/>
</dbReference>
<reference evidence="1" key="1">
    <citation type="submission" date="2021-03" db="EMBL/GenBank/DDBJ databases">
        <title>Streptomyces strains.</title>
        <authorList>
            <person name="Lund M.B."/>
            <person name="Toerring T."/>
        </authorList>
    </citation>
    <scope>NUCLEOTIDE SEQUENCE</scope>
    <source>
        <strain evidence="1">JCM 4242</strain>
    </source>
</reference>
<dbReference type="EMBL" id="JAFMOF010000003">
    <property type="protein sequence ID" value="MBO0654808.1"/>
    <property type="molecule type" value="Genomic_DNA"/>
</dbReference>
<protein>
    <submittedName>
        <fullName evidence="1">Uncharacterized protein</fullName>
    </submittedName>
</protein>
<dbReference type="RefSeq" id="WP_207247889.1">
    <property type="nucleotide sequence ID" value="NZ_JAFMOF010000003.1"/>
</dbReference>
<sequence length="144" mass="15263">MADKQSIAGAPIAAEANAKTKAIAAANPAATQAAATVCGSSYKLIHAERLPERAIRWGTLFAFSNGGVGPNDTICAIFDNNTDVARHMKLQICNNSTSPRCQTDEGVFKQYAGPVRMDDCPVITAVMLTADGSMAINARRDFCR</sequence>
<gene>
    <name evidence="1" type="ORF">J1792_19115</name>
</gene>
<organism evidence="1 2">
    <name type="scientific">Streptomyces triculaminicus</name>
    <dbReference type="NCBI Taxonomy" id="2816232"/>
    <lineage>
        <taxon>Bacteria</taxon>
        <taxon>Bacillati</taxon>
        <taxon>Actinomycetota</taxon>
        <taxon>Actinomycetes</taxon>
        <taxon>Kitasatosporales</taxon>
        <taxon>Streptomycetaceae</taxon>
        <taxon>Streptomyces</taxon>
    </lineage>
</organism>
<keyword evidence="2" id="KW-1185">Reference proteome</keyword>